<dbReference type="GO" id="GO:0008270">
    <property type="term" value="F:zinc ion binding"/>
    <property type="evidence" value="ECO:0007669"/>
    <property type="project" value="InterPro"/>
</dbReference>
<name>A0A5B2VXM5_9BACT</name>
<keyword evidence="5 7" id="KW-0560">Oxidoreductase</keyword>
<dbReference type="GO" id="GO:0050297">
    <property type="term" value="F:stizolobate synthase activity"/>
    <property type="evidence" value="ECO:0007669"/>
    <property type="project" value="UniProtKB-EC"/>
</dbReference>
<evidence type="ECO:0000313" key="7">
    <source>
        <dbReference type="EMBL" id="KAA2242779.1"/>
    </source>
</evidence>
<reference evidence="7 8" key="1">
    <citation type="submission" date="2019-09" db="EMBL/GenBank/DDBJ databases">
        <title>Chitinophaga ginsengihumi sp. nov., isolated from soil of ginseng rhizosphere.</title>
        <authorList>
            <person name="Lee J."/>
        </authorList>
    </citation>
    <scope>NUCLEOTIDE SEQUENCE [LARGE SCALE GENOMIC DNA]</scope>
    <source>
        <strain evidence="7 8">BN140078</strain>
    </source>
</reference>
<gene>
    <name evidence="7" type="primary">ygiD</name>
    <name evidence="7" type="ORF">F0L74_09635</name>
</gene>
<evidence type="ECO:0000256" key="4">
    <source>
        <dbReference type="ARBA" id="ARBA00022833"/>
    </source>
</evidence>
<reference evidence="7 8" key="2">
    <citation type="submission" date="2019-09" db="EMBL/GenBank/DDBJ databases">
        <authorList>
            <person name="Jin C."/>
        </authorList>
    </citation>
    <scope>NUCLEOTIDE SEQUENCE [LARGE SCALE GENOMIC DNA]</scope>
    <source>
        <strain evidence="7 8">BN140078</strain>
    </source>
</reference>
<sequence>MQLQEFNKISEQYKTRHRKMPVLFIGHGHPINAVLDNDFTRSLTKLGKTLEKPNAILVVSAHWETVGTYVSVNPRPRTIYDFGRFDDRLFQISYEPAGQPEIARNVKKIVSMTDVMEDAGMGLDHGAWTVLKYIRPEADVPVFEMSVDYTRQPDFHFGLGAQLRSLRDRGVLIICSGNIVHNLRLTDWHNIDASPYEWNLEFDHFVKRRLDDRDFQPLINYFKIGASAMLSVPTNDHYLPMLYSLGLAGQDEPITHIYEGYQYAAMSMRCFQIG</sequence>
<dbReference type="InterPro" id="IPR014436">
    <property type="entry name" value="Extradiol_dOase_DODA"/>
</dbReference>
<dbReference type="CDD" id="cd07363">
    <property type="entry name" value="45_DOPA_Dioxygenase"/>
    <property type="match status" value="1"/>
</dbReference>
<evidence type="ECO:0000256" key="2">
    <source>
        <dbReference type="ARBA" id="ARBA00007581"/>
    </source>
</evidence>
<dbReference type="Pfam" id="PF02900">
    <property type="entry name" value="LigB"/>
    <property type="match status" value="1"/>
</dbReference>
<dbReference type="GO" id="GO:0008198">
    <property type="term" value="F:ferrous iron binding"/>
    <property type="evidence" value="ECO:0007669"/>
    <property type="project" value="InterPro"/>
</dbReference>
<dbReference type="AlphaFoldDB" id="A0A5B2VXM5"/>
<dbReference type="PANTHER" id="PTHR30096:SF0">
    <property type="entry name" value="4,5-DOPA DIOXYGENASE EXTRADIOL-LIKE PROTEIN"/>
    <property type="match status" value="1"/>
</dbReference>
<dbReference type="InterPro" id="IPR004183">
    <property type="entry name" value="Xdiol_dOase_suB"/>
</dbReference>
<comment type="similarity">
    <text evidence="2">Belongs to the DODA-type extradiol aromatic ring-opening dioxygenase family.</text>
</comment>
<dbReference type="PIRSF" id="PIRSF006157">
    <property type="entry name" value="Doxgns_DODA"/>
    <property type="match status" value="1"/>
</dbReference>
<dbReference type="Gene3D" id="3.40.830.10">
    <property type="entry name" value="LigB-like"/>
    <property type="match status" value="1"/>
</dbReference>
<keyword evidence="4" id="KW-0862">Zinc</keyword>
<evidence type="ECO:0000259" key="6">
    <source>
        <dbReference type="Pfam" id="PF02900"/>
    </source>
</evidence>
<feature type="domain" description="Extradiol ring-cleavage dioxygenase class III enzyme subunit B" evidence="6">
    <location>
        <begin position="48"/>
        <end position="267"/>
    </location>
</feature>
<keyword evidence="7" id="KW-0223">Dioxygenase</keyword>
<organism evidence="7 8">
    <name type="scientific">Chitinophaga agrisoli</name>
    <dbReference type="NCBI Taxonomy" id="2607653"/>
    <lineage>
        <taxon>Bacteria</taxon>
        <taxon>Pseudomonadati</taxon>
        <taxon>Bacteroidota</taxon>
        <taxon>Chitinophagia</taxon>
        <taxon>Chitinophagales</taxon>
        <taxon>Chitinophagaceae</taxon>
        <taxon>Chitinophaga</taxon>
    </lineage>
</organism>
<dbReference type="SUPFAM" id="SSF53213">
    <property type="entry name" value="LigB-like"/>
    <property type="match status" value="1"/>
</dbReference>
<dbReference type="EC" id="1.13.11.29" evidence="7"/>
<keyword evidence="8" id="KW-1185">Reference proteome</keyword>
<keyword evidence="3" id="KW-0479">Metal-binding</keyword>
<protein>
    <submittedName>
        <fullName evidence="7">4,5-DOPA dioxygenase extradiol</fullName>
        <ecNumber evidence="7">1.13.11.29</ecNumber>
    </submittedName>
</protein>
<dbReference type="RefSeq" id="WP_149837654.1">
    <property type="nucleotide sequence ID" value="NZ_VUOC01000002.1"/>
</dbReference>
<accession>A0A5B2VXM5</accession>
<dbReference type="PANTHER" id="PTHR30096">
    <property type="entry name" value="4,5-DOPA DIOXYGENASE EXTRADIOL-LIKE PROTEIN"/>
    <property type="match status" value="1"/>
</dbReference>
<comment type="cofactor">
    <cofactor evidence="1">
        <name>Zn(2+)</name>
        <dbReference type="ChEBI" id="CHEBI:29105"/>
    </cofactor>
</comment>
<dbReference type="NCBIfam" id="NF007914">
    <property type="entry name" value="PRK10628.1"/>
    <property type="match status" value="1"/>
</dbReference>
<proteinExistence type="inferred from homology"/>
<dbReference type="Proteomes" id="UP000324611">
    <property type="component" value="Unassembled WGS sequence"/>
</dbReference>
<comment type="caution">
    <text evidence="7">The sequence shown here is derived from an EMBL/GenBank/DDBJ whole genome shotgun (WGS) entry which is preliminary data.</text>
</comment>
<evidence type="ECO:0000256" key="1">
    <source>
        <dbReference type="ARBA" id="ARBA00001947"/>
    </source>
</evidence>
<evidence type="ECO:0000256" key="3">
    <source>
        <dbReference type="ARBA" id="ARBA00022723"/>
    </source>
</evidence>
<evidence type="ECO:0000313" key="8">
    <source>
        <dbReference type="Proteomes" id="UP000324611"/>
    </source>
</evidence>
<dbReference type="EMBL" id="VUOC01000002">
    <property type="protein sequence ID" value="KAA2242779.1"/>
    <property type="molecule type" value="Genomic_DNA"/>
</dbReference>
<evidence type="ECO:0000256" key="5">
    <source>
        <dbReference type="ARBA" id="ARBA00023002"/>
    </source>
</evidence>